<accession>A0A8S3WHJ1</accession>
<feature type="domain" description="EF-hand" evidence="2">
    <location>
        <begin position="1"/>
        <end position="24"/>
    </location>
</feature>
<evidence type="ECO:0000313" key="4">
    <source>
        <dbReference type="Proteomes" id="UP000691718"/>
    </source>
</evidence>
<dbReference type="PROSITE" id="PS00018">
    <property type="entry name" value="EF_HAND_1"/>
    <property type="match status" value="1"/>
</dbReference>
<name>A0A8S3WHJ1_PARAO</name>
<reference evidence="3" key="1">
    <citation type="submission" date="2021-04" db="EMBL/GenBank/DDBJ databases">
        <authorList>
            <person name="Tunstrom K."/>
        </authorList>
    </citation>
    <scope>NUCLEOTIDE SEQUENCE</scope>
</reference>
<organism evidence="3 4">
    <name type="scientific">Parnassius apollo</name>
    <name type="common">Apollo butterfly</name>
    <name type="synonym">Papilio apollo</name>
    <dbReference type="NCBI Taxonomy" id="110799"/>
    <lineage>
        <taxon>Eukaryota</taxon>
        <taxon>Metazoa</taxon>
        <taxon>Ecdysozoa</taxon>
        <taxon>Arthropoda</taxon>
        <taxon>Hexapoda</taxon>
        <taxon>Insecta</taxon>
        <taxon>Pterygota</taxon>
        <taxon>Neoptera</taxon>
        <taxon>Endopterygota</taxon>
        <taxon>Lepidoptera</taxon>
        <taxon>Glossata</taxon>
        <taxon>Ditrysia</taxon>
        <taxon>Papilionoidea</taxon>
        <taxon>Papilionidae</taxon>
        <taxon>Parnassiinae</taxon>
        <taxon>Parnassini</taxon>
        <taxon>Parnassius</taxon>
        <taxon>Parnassius</taxon>
    </lineage>
</organism>
<sequence>MDTNGDGVVSPDELACWYAREPALLLSPQTLDTVLINEAQAFCSKVTNPSDITAPPARLSAKVRLLTEEAVPRKAKRRGQQSFSSQKTR</sequence>
<feature type="region of interest" description="Disordered" evidence="1">
    <location>
        <begin position="70"/>
        <end position="89"/>
    </location>
</feature>
<dbReference type="PROSITE" id="PS50222">
    <property type="entry name" value="EF_HAND_2"/>
    <property type="match status" value="1"/>
</dbReference>
<feature type="compositionally biased region" description="Polar residues" evidence="1">
    <location>
        <begin position="80"/>
        <end position="89"/>
    </location>
</feature>
<gene>
    <name evidence="3" type="ORF">PAPOLLO_LOCUS6338</name>
</gene>
<dbReference type="InterPro" id="IPR018247">
    <property type="entry name" value="EF_Hand_1_Ca_BS"/>
</dbReference>
<dbReference type="OrthoDB" id="191686at2759"/>
<evidence type="ECO:0000256" key="1">
    <source>
        <dbReference type="SAM" id="MobiDB-lite"/>
    </source>
</evidence>
<protein>
    <submittedName>
        <fullName evidence="3">(apollo) hypothetical protein</fullName>
    </submittedName>
</protein>
<dbReference type="InterPro" id="IPR002048">
    <property type="entry name" value="EF_hand_dom"/>
</dbReference>
<dbReference type="GO" id="GO:0005509">
    <property type="term" value="F:calcium ion binding"/>
    <property type="evidence" value="ECO:0007669"/>
    <property type="project" value="InterPro"/>
</dbReference>
<dbReference type="EMBL" id="CAJQZP010000414">
    <property type="protein sequence ID" value="CAG4960382.1"/>
    <property type="molecule type" value="Genomic_DNA"/>
</dbReference>
<dbReference type="Proteomes" id="UP000691718">
    <property type="component" value="Unassembled WGS sequence"/>
</dbReference>
<comment type="caution">
    <text evidence="3">The sequence shown here is derived from an EMBL/GenBank/DDBJ whole genome shotgun (WGS) entry which is preliminary data.</text>
</comment>
<dbReference type="AlphaFoldDB" id="A0A8S3WHJ1"/>
<keyword evidence="4" id="KW-1185">Reference proteome</keyword>
<evidence type="ECO:0000313" key="3">
    <source>
        <dbReference type="EMBL" id="CAG4960382.1"/>
    </source>
</evidence>
<evidence type="ECO:0000259" key="2">
    <source>
        <dbReference type="PROSITE" id="PS50222"/>
    </source>
</evidence>
<proteinExistence type="predicted"/>